<dbReference type="AlphaFoldDB" id="A0A072NC32"/>
<evidence type="ECO:0000313" key="2">
    <source>
        <dbReference type="Proteomes" id="UP000035057"/>
    </source>
</evidence>
<proteinExistence type="predicted"/>
<dbReference type="EMBL" id="ANIE01000007">
    <property type="protein sequence ID" value="KEF30605.1"/>
    <property type="molecule type" value="Genomic_DNA"/>
</dbReference>
<sequence length="39" mass="4590">MHNHEILQVCSRWWLKPGRRAPYRFASTVFRHASAGSHV</sequence>
<keyword evidence="2" id="KW-1185">Reference proteome</keyword>
<protein>
    <submittedName>
        <fullName evidence="1">Uncharacterized protein</fullName>
    </submittedName>
</protein>
<dbReference type="PATRIC" id="fig|1137280.3.peg.2364"/>
<reference evidence="1 2" key="1">
    <citation type="submission" date="2012-12" db="EMBL/GenBank/DDBJ databases">
        <title>Genome assembly of Marinobacter sp. AK21.</title>
        <authorList>
            <person name="Khatri I."/>
            <person name="Kumar R."/>
            <person name="Vaidya B."/>
            <person name="Subramanian S."/>
            <person name="Pinnaka A."/>
        </authorList>
    </citation>
    <scope>NUCLEOTIDE SEQUENCE [LARGE SCALE GENOMIC DNA]</scope>
    <source>
        <strain evidence="1 2">AK21</strain>
    </source>
</reference>
<gene>
    <name evidence="1" type="ORF">D777_02547</name>
</gene>
<evidence type="ECO:0000313" key="1">
    <source>
        <dbReference type="EMBL" id="KEF30605.1"/>
    </source>
</evidence>
<dbReference type="STRING" id="1137280.D777_02547"/>
<organism evidence="1 2">
    <name type="scientific">Marinobacter nitratireducens</name>
    <dbReference type="NCBI Taxonomy" id="1137280"/>
    <lineage>
        <taxon>Bacteria</taxon>
        <taxon>Pseudomonadati</taxon>
        <taxon>Pseudomonadota</taxon>
        <taxon>Gammaproteobacteria</taxon>
        <taxon>Pseudomonadales</taxon>
        <taxon>Marinobacteraceae</taxon>
        <taxon>Marinobacter</taxon>
    </lineage>
</organism>
<name>A0A072NC32_9GAMM</name>
<comment type="caution">
    <text evidence="1">The sequence shown here is derived from an EMBL/GenBank/DDBJ whole genome shotgun (WGS) entry which is preliminary data.</text>
</comment>
<accession>A0A072NC32</accession>
<dbReference type="Proteomes" id="UP000035057">
    <property type="component" value="Unassembled WGS sequence"/>
</dbReference>